<protein>
    <submittedName>
        <fullName evidence="1">Uncharacterized protein</fullName>
    </submittedName>
</protein>
<dbReference type="EMBL" id="JACGWN010000016">
    <property type="protein sequence ID" value="KAL0394427.1"/>
    <property type="molecule type" value="Genomic_DNA"/>
</dbReference>
<sequence length="119" mass="13242">MFGVRGGMFLGFIVSQRGIETNLEKIEAITKIQPPKSIKEVQKLAWRIATLNCFISRSSDRGLRFFKVLKKIEGYSTTEQCQAASEDLKKIPRFTTALNEAKTGINSALVLSSIISDSE</sequence>
<dbReference type="AlphaFoldDB" id="A0AAW2SPR1"/>
<evidence type="ECO:0000313" key="1">
    <source>
        <dbReference type="EMBL" id="KAL0394427.1"/>
    </source>
</evidence>
<dbReference type="Gene3D" id="3.30.70.270">
    <property type="match status" value="1"/>
</dbReference>
<organism evidence="1">
    <name type="scientific">Sesamum latifolium</name>
    <dbReference type="NCBI Taxonomy" id="2727402"/>
    <lineage>
        <taxon>Eukaryota</taxon>
        <taxon>Viridiplantae</taxon>
        <taxon>Streptophyta</taxon>
        <taxon>Embryophyta</taxon>
        <taxon>Tracheophyta</taxon>
        <taxon>Spermatophyta</taxon>
        <taxon>Magnoliopsida</taxon>
        <taxon>eudicotyledons</taxon>
        <taxon>Gunneridae</taxon>
        <taxon>Pentapetalae</taxon>
        <taxon>asterids</taxon>
        <taxon>lamiids</taxon>
        <taxon>Lamiales</taxon>
        <taxon>Pedaliaceae</taxon>
        <taxon>Sesamum</taxon>
    </lineage>
</organism>
<dbReference type="SUPFAM" id="SSF56672">
    <property type="entry name" value="DNA/RNA polymerases"/>
    <property type="match status" value="1"/>
</dbReference>
<reference evidence="1" key="1">
    <citation type="submission" date="2020-06" db="EMBL/GenBank/DDBJ databases">
        <authorList>
            <person name="Li T."/>
            <person name="Hu X."/>
            <person name="Zhang T."/>
            <person name="Song X."/>
            <person name="Zhang H."/>
            <person name="Dai N."/>
            <person name="Sheng W."/>
            <person name="Hou X."/>
            <person name="Wei L."/>
        </authorList>
    </citation>
    <scope>NUCLEOTIDE SEQUENCE</scope>
    <source>
        <strain evidence="1">KEN1</strain>
        <tissue evidence="1">Leaf</tissue>
    </source>
</reference>
<gene>
    <name evidence="1" type="ORF">Slati_4408900</name>
</gene>
<accession>A0AAW2SPR1</accession>
<reference evidence="1" key="2">
    <citation type="journal article" date="2024" name="Plant">
        <title>Genomic evolution and insights into agronomic trait innovations of Sesamum species.</title>
        <authorList>
            <person name="Miao H."/>
            <person name="Wang L."/>
            <person name="Qu L."/>
            <person name="Liu H."/>
            <person name="Sun Y."/>
            <person name="Le M."/>
            <person name="Wang Q."/>
            <person name="Wei S."/>
            <person name="Zheng Y."/>
            <person name="Lin W."/>
            <person name="Duan Y."/>
            <person name="Cao H."/>
            <person name="Xiong S."/>
            <person name="Wang X."/>
            <person name="Wei L."/>
            <person name="Li C."/>
            <person name="Ma Q."/>
            <person name="Ju M."/>
            <person name="Zhao R."/>
            <person name="Li G."/>
            <person name="Mu C."/>
            <person name="Tian Q."/>
            <person name="Mei H."/>
            <person name="Zhang T."/>
            <person name="Gao T."/>
            <person name="Zhang H."/>
        </authorList>
    </citation>
    <scope>NUCLEOTIDE SEQUENCE</scope>
    <source>
        <strain evidence="1">KEN1</strain>
    </source>
</reference>
<dbReference type="InterPro" id="IPR043128">
    <property type="entry name" value="Rev_trsase/Diguanyl_cyclase"/>
</dbReference>
<proteinExistence type="predicted"/>
<dbReference type="InterPro" id="IPR043502">
    <property type="entry name" value="DNA/RNA_pol_sf"/>
</dbReference>
<name>A0AAW2SPR1_9LAMI</name>
<comment type="caution">
    <text evidence="1">The sequence shown here is derived from an EMBL/GenBank/DDBJ whole genome shotgun (WGS) entry which is preliminary data.</text>
</comment>